<dbReference type="EMBL" id="MU150231">
    <property type="protein sequence ID" value="KAF9468922.1"/>
    <property type="molecule type" value="Genomic_DNA"/>
</dbReference>
<dbReference type="Gene3D" id="3.30.920.20">
    <property type="entry name" value="Gas2-like domain"/>
    <property type="match status" value="1"/>
</dbReference>
<feature type="compositionally biased region" description="Polar residues" evidence="4">
    <location>
        <begin position="1836"/>
        <end position="1847"/>
    </location>
</feature>
<feature type="compositionally biased region" description="Low complexity" evidence="4">
    <location>
        <begin position="1463"/>
        <end position="1479"/>
    </location>
</feature>
<feature type="region of interest" description="Disordered" evidence="4">
    <location>
        <begin position="1557"/>
        <end position="1645"/>
    </location>
</feature>
<evidence type="ECO:0000259" key="5">
    <source>
        <dbReference type="PROSITE" id="PS51460"/>
    </source>
</evidence>
<dbReference type="GO" id="GO:0005856">
    <property type="term" value="C:cytoskeleton"/>
    <property type="evidence" value="ECO:0007669"/>
    <property type="project" value="UniProtKB-SubCell"/>
</dbReference>
<feature type="domain" description="GAR" evidence="5">
    <location>
        <begin position="1648"/>
        <end position="1726"/>
    </location>
</feature>
<name>A0A9P6CJW4_9AGAR</name>
<evidence type="ECO:0000256" key="4">
    <source>
        <dbReference type="SAM" id="MobiDB-lite"/>
    </source>
</evidence>
<evidence type="ECO:0000256" key="3">
    <source>
        <dbReference type="ARBA" id="ARBA00023212"/>
    </source>
</evidence>
<dbReference type="OrthoDB" id="10017054at2759"/>
<dbReference type="SUPFAM" id="SSF143575">
    <property type="entry name" value="GAS2 domain-like"/>
    <property type="match status" value="1"/>
</dbReference>
<reference evidence="6" key="1">
    <citation type="submission" date="2020-11" db="EMBL/GenBank/DDBJ databases">
        <authorList>
            <consortium name="DOE Joint Genome Institute"/>
            <person name="Ahrendt S."/>
            <person name="Riley R."/>
            <person name="Andreopoulos W."/>
            <person name="Labutti K."/>
            <person name="Pangilinan J."/>
            <person name="Ruiz-Duenas F.J."/>
            <person name="Barrasa J.M."/>
            <person name="Sanchez-Garcia M."/>
            <person name="Camarero S."/>
            <person name="Miyauchi S."/>
            <person name="Serrano A."/>
            <person name="Linde D."/>
            <person name="Babiker R."/>
            <person name="Drula E."/>
            <person name="Ayuso-Fernandez I."/>
            <person name="Pacheco R."/>
            <person name="Padilla G."/>
            <person name="Ferreira P."/>
            <person name="Barriuso J."/>
            <person name="Kellner H."/>
            <person name="Castanera R."/>
            <person name="Alfaro M."/>
            <person name="Ramirez L."/>
            <person name="Pisabarro A.G."/>
            <person name="Kuo A."/>
            <person name="Tritt A."/>
            <person name="Lipzen A."/>
            <person name="He G."/>
            <person name="Yan M."/>
            <person name="Ng V."/>
            <person name="Cullen D."/>
            <person name="Martin F."/>
            <person name="Rosso M.-N."/>
            <person name="Henrissat B."/>
            <person name="Hibbett D."/>
            <person name="Martinez A.T."/>
            <person name="Grigoriev I.V."/>
        </authorList>
    </citation>
    <scope>NUCLEOTIDE SEQUENCE</scope>
    <source>
        <strain evidence="6">CBS 247.69</strain>
    </source>
</reference>
<feature type="compositionally biased region" description="Acidic residues" evidence="4">
    <location>
        <begin position="1151"/>
        <end position="1162"/>
    </location>
</feature>
<feature type="region of interest" description="Disordered" evidence="4">
    <location>
        <begin position="1751"/>
        <end position="1847"/>
    </location>
</feature>
<dbReference type="GO" id="GO:0008017">
    <property type="term" value="F:microtubule binding"/>
    <property type="evidence" value="ECO:0007669"/>
    <property type="project" value="InterPro"/>
</dbReference>
<organism evidence="6 7">
    <name type="scientific">Collybia nuda</name>
    <dbReference type="NCBI Taxonomy" id="64659"/>
    <lineage>
        <taxon>Eukaryota</taxon>
        <taxon>Fungi</taxon>
        <taxon>Dikarya</taxon>
        <taxon>Basidiomycota</taxon>
        <taxon>Agaricomycotina</taxon>
        <taxon>Agaricomycetes</taxon>
        <taxon>Agaricomycetidae</taxon>
        <taxon>Agaricales</taxon>
        <taxon>Tricholomatineae</taxon>
        <taxon>Clitocybaceae</taxon>
        <taxon>Collybia</taxon>
    </lineage>
</organism>
<feature type="compositionally biased region" description="Basic and acidic residues" evidence="4">
    <location>
        <begin position="1103"/>
        <end position="1150"/>
    </location>
</feature>
<feature type="region of interest" description="Disordered" evidence="4">
    <location>
        <begin position="1452"/>
        <end position="1540"/>
    </location>
</feature>
<evidence type="ECO:0000313" key="6">
    <source>
        <dbReference type="EMBL" id="KAF9468922.1"/>
    </source>
</evidence>
<dbReference type="Proteomes" id="UP000807353">
    <property type="component" value="Unassembled WGS sequence"/>
</dbReference>
<dbReference type="Pfam" id="PF02187">
    <property type="entry name" value="GAS2"/>
    <property type="match status" value="1"/>
</dbReference>
<feature type="compositionally biased region" description="Low complexity" evidence="4">
    <location>
        <begin position="1588"/>
        <end position="1618"/>
    </location>
</feature>
<feature type="compositionally biased region" description="Pro residues" evidence="4">
    <location>
        <begin position="1761"/>
        <end position="1773"/>
    </location>
</feature>
<proteinExistence type="predicted"/>
<dbReference type="InterPro" id="IPR003108">
    <property type="entry name" value="GAR_dom"/>
</dbReference>
<comment type="subcellular location">
    <subcellularLocation>
        <location evidence="1">Cytoplasm</location>
        <location evidence="1">Cytoskeleton</location>
    </subcellularLocation>
</comment>
<feature type="compositionally biased region" description="Polar residues" evidence="4">
    <location>
        <begin position="1518"/>
        <end position="1537"/>
    </location>
</feature>
<feature type="compositionally biased region" description="Polar residues" evidence="4">
    <location>
        <begin position="1557"/>
        <end position="1566"/>
    </location>
</feature>
<feature type="region of interest" description="Disordered" evidence="4">
    <location>
        <begin position="1103"/>
        <end position="1247"/>
    </location>
</feature>
<evidence type="ECO:0000313" key="7">
    <source>
        <dbReference type="Proteomes" id="UP000807353"/>
    </source>
</evidence>
<keyword evidence="7" id="KW-1185">Reference proteome</keyword>
<dbReference type="SMART" id="SM00243">
    <property type="entry name" value="GAS2"/>
    <property type="match status" value="1"/>
</dbReference>
<evidence type="ECO:0000256" key="2">
    <source>
        <dbReference type="ARBA" id="ARBA00022490"/>
    </source>
</evidence>
<feature type="region of interest" description="Disordered" evidence="4">
    <location>
        <begin position="1"/>
        <end position="22"/>
    </location>
</feature>
<feature type="compositionally biased region" description="Polar residues" evidence="4">
    <location>
        <begin position="1480"/>
        <end position="1501"/>
    </location>
</feature>
<sequence length="1847" mass="207323">MFAALPPDAPESSGTAGAPIHDDLTSTLRQNQGSSTPNANALSGEEQALELHEVIELQTFSERKAWIEKKIKFLEQMPPIEVFVGLDALRASAEKVPGLPTRDELQQWLVEHDAIEKETEIFDTGELKKLRQLTKAATQRNLSPADTDVIELTLTTIYELDKLLHLLRDRSENWDLLGIRLTWEEHRISGWVERRSIIEDLGTFLESRARWTPSVYESVMKSEESTDLKRRGSIASMASATSESSITNPGFSRSTRFKLAEVLSRDAAQFAGRVTSLRHGRISAAGKALDKLIDHSRKPVPEVLLDEQDKLEEKGIAEMEHIGKFIMSLIMQWRKADEIYVETMKDKLSAQNLLEEIETAKLYHPTSRQSTSFVSRADALIKRIALRGNPASPSSTFPLPEHPLFGDQRDFNKSLTQILSSEISSAGDLAKKVDTLAKSYRYGYEAVKRVETLITTGEELSGTLTSVITRLNEGVSAGDEDGSSPNLMDETCLEPSRHSAFLTLLPSILDEGDQAIEKANQVLLSSQLAILELELPGIDDTFKVNAISGFRHLASLRDCARDASIDIKARISRLREARRIWTVMGRELKHLEDVRRRLGEAMEKQRWNGSRGIPAMATFQPSMANIIDELDQLAAHMIDDIDSPLASLGRTLESPLNDWLLQSSTGLKALLDTVTKMAHLLESIQQQASVMSSVRQEFSDLHTRTEDLQIRIKSRIDQVLIEQPSNDDPKDSEVDLQYNLRTIREEMQAFVNGLTERVPFVGRHTESSPAGTKFIKRPFSSVDLKLGVTGPMPIELPFDLSSLDEAARADSNAFVLRLNGKMESLTQTALHLQLAYIAKDVDLALSGTVADINSVNRELSVFKESFKRITSAGDVSEPIRLLSRDLEQTVTIHRARLINSFALIRDLLRSIGSSIPPDGTMHEILYDSRCKAVDSAETLFKNWDNTVTSLKDDISQAQKIEAQRLEYIRITEEERLHAEAVRLAAEVEENRRLERQRLEEEEQRRLEEEQRKEELRLEAERERAAYEEAEKARLEQEHFELEEKRRIQAEKVVEERRAEEEKIRIATEKAEKTRLKEENLAMEEKLRMVEAQLEQERRIQAERDAIVADEANRKVEEEHDRHLQAEKEEVAVKEAKWKKNEEKRERHPQADEVEMQGLEEEQTDRSQAGRAVAVAAEQGGQQRLDRKSERDTEHPRLDTGKRLLTEDTENKQLENRDSDSRHRKPRGSLPNERLQSSRISREISNGGSIEREDVFGLRVAPSEGQSKSQEMLDMQVQILALRKRLRSISINEVSRPSRSAARLPDQEQLQRMTRDFHVVSLEVANLPTSVGDTSVETELRSLRAEVEASTELMKRVVKLADLSEAIRCCDEALSDLLEHVDSYPASPRGLLSSSHKPLLETSPEEQLAARMSFTRDRVDNMTLKFTVVAQDSRAIAEKARILQTWSELEEMGHDRIGGKRSRPSSAISSRPSGRNSSASTINTRTPKTNGYANLSVSSSQKRLLAPSHPTPRRAVSGSAETRSRPPNQLSTMSSNRAVSGPLGLSVYGSTFASRQRTSSLSNSVSTPPRHLTGTPVQSRPRASQIKRPSSPAASEASSYTHSVRGHSRSSTSMSTWSRAPRNSLSAIMPRVSTPQRKPVAPRKTYVADPKNKLDVAVGDVVNKLPVGINIEGVSETWKDQSGKYWIGNQDPKLCFCRILRSQTVMVRVGGGWSELSKFIKDHFADSFRLMPESPPRPGAPEEKWISSATLLEAPEVDSRTPPEPPRTPEPTLPFVPSFSLSTPSGQSPYSIKSNSPSLKGSPLTPLQFIRRADAETMLRPTTPSKPPTFRTRNPAAHTQTRNSVWRP</sequence>
<feature type="compositionally biased region" description="Basic and acidic residues" evidence="4">
    <location>
        <begin position="1183"/>
        <end position="1220"/>
    </location>
</feature>
<feature type="compositionally biased region" description="Polar residues" evidence="4">
    <location>
        <begin position="1233"/>
        <end position="1247"/>
    </location>
</feature>
<gene>
    <name evidence="6" type="ORF">BDZ94DRAFT_1244937</name>
</gene>
<feature type="compositionally biased region" description="Low complexity" evidence="4">
    <location>
        <begin position="1168"/>
        <end position="1182"/>
    </location>
</feature>
<feature type="compositionally biased region" description="Polar residues" evidence="4">
    <location>
        <begin position="1778"/>
        <end position="1798"/>
    </location>
</feature>
<keyword evidence="2" id="KW-0963">Cytoplasm</keyword>
<dbReference type="InterPro" id="IPR036534">
    <property type="entry name" value="GAR_dom_sf"/>
</dbReference>
<keyword evidence="3" id="KW-0206">Cytoskeleton</keyword>
<dbReference type="PROSITE" id="PS51460">
    <property type="entry name" value="GAR"/>
    <property type="match status" value="1"/>
</dbReference>
<comment type="caution">
    <text evidence="6">The sequence shown here is derived from an EMBL/GenBank/DDBJ whole genome shotgun (WGS) entry which is preliminary data.</text>
</comment>
<accession>A0A9P6CJW4</accession>
<evidence type="ECO:0000256" key="1">
    <source>
        <dbReference type="ARBA" id="ARBA00004245"/>
    </source>
</evidence>
<protein>
    <recommendedName>
        <fullName evidence="5">GAR domain-containing protein</fullName>
    </recommendedName>
</protein>